<organism evidence="3 4">
    <name type="scientific">Cryptosporidium xiaoi</name>
    <dbReference type="NCBI Taxonomy" id="659607"/>
    <lineage>
        <taxon>Eukaryota</taxon>
        <taxon>Sar</taxon>
        <taxon>Alveolata</taxon>
        <taxon>Apicomplexa</taxon>
        <taxon>Conoidasida</taxon>
        <taxon>Coccidia</taxon>
        <taxon>Eucoccidiorida</taxon>
        <taxon>Eimeriorina</taxon>
        <taxon>Cryptosporidiidae</taxon>
        <taxon>Cryptosporidium</taxon>
    </lineage>
</organism>
<dbReference type="PANTHER" id="PTHR42776">
    <property type="entry name" value="SERINE PEPTIDASE S9 FAMILY MEMBER"/>
    <property type="match status" value="1"/>
</dbReference>
<reference evidence="3 4" key="1">
    <citation type="submission" date="2023-10" db="EMBL/GenBank/DDBJ databases">
        <title>Comparative genomics analysis reveals potential genetic determinants of host preference in Cryptosporidium xiaoi.</title>
        <authorList>
            <person name="Xiao L."/>
            <person name="Li J."/>
        </authorList>
    </citation>
    <scope>NUCLEOTIDE SEQUENCE [LARGE SCALE GENOMIC DNA]</scope>
    <source>
        <strain evidence="3 4">52996</strain>
    </source>
</reference>
<feature type="domain" description="Peptidase S9 prolyl oligopeptidase catalytic" evidence="2">
    <location>
        <begin position="589"/>
        <end position="805"/>
    </location>
</feature>
<dbReference type="Proteomes" id="UP001311799">
    <property type="component" value="Unassembled WGS sequence"/>
</dbReference>
<dbReference type="InterPro" id="IPR001375">
    <property type="entry name" value="Peptidase_S9_cat"/>
</dbReference>
<dbReference type="PANTHER" id="PTHR42776:SF4">
    <property type="entry name" value="ACYLAMINO-ACID-RELEASING ENZYME"/>
    <property type="match status" value="1"/>
</dbReference>
<dbReference type="InterPro" id="IPR029058">
    <property type="entry name" value="AB_hydrolase_fold"/>
</dbReference>
<dbReference type="Gene3D" id="3.40.50.1820">
    <property type="entry name" value="alpha/beta hydrolase"/>
    <property type="match status" value="1"/>
</dbReference>
<keyword evidence="1" id="KW-0378">Hydrolase</keyword>
<evidence type="ECO:0000313" key="3">
    <source>
        <dbReference type="EMBL" id="KAK6590314.1"/>
    </source>
</evidence>
<dbReference type="SUPFAM" id="SSF53474">
    <property type="entry name" value="alpha/beta-Hydrolases"/>
    <property type="match status" value="1"/>
</dbReference>
<gene>
    <name evidence="3" type="ORF">RS030_162453</name>
</gene>
<dbReference type="Pfam" id="PF00326">
    <property type="entry name" value="Peptidase_S9"/>
    <property type="match status" value="1"/>
</dbReference>
<dbReference type="GO" id="GO:0006508">
    <property type="term" value="P:proteolysis"/>
    <property type="evidence" value="ECO:0007669"/>
    <property type="project" value="InterPro"/>
</dbReference>
<proteinExistence type="predicted"/>
<sequence length="816" mass="91347">MSDNEDVIDTRLSLISSLLGGWYTSSSVLTIVGNKLISYCKGIRHIGGKRVSFSFNLTCTIPNVHEEFQGSIGDQTTPAAVGNPIIEYFKSNYLFNIYEEVDELDKDSSGIKIRLVVYGLDISSAVPFGINANYDASKVTCHGNLLNIEPEGSFDVGLVSGNIFYVAEPIKKYPSWTDVKKNKDTSINEYNLSDYGNKHIYIQNWGETLDIFTNPRVFCWKIDDPRSPFKTDPYELDLNCSETHSVFSFRLLPNELGLVVNALENDPVKLGYAYCLSRPSKVILYNLKCVDGFSDKLTTHTELVISREDEYVRGIHILSETGSYTDDKCSIIYYSIPKNVPNIPHWSSMQLCVQDLLLQDGLWVPYGDRRICVPMQNDPAPANDPLKFKGFVGLFGSSKHKLIPLNGTNWLFTTTFVGTREVVVAINTLTNQVCKLKLVGGKESYFGNMEVFSALRVQETSAIYATLNITSPKMPSLTMIVQIDSMNPTKKNVIYAHVIKSVSCFGFNSEAFPDSLIRRSSSLNTNLFADTLKLAKILDKIEYFNYQEKHIIIRKNTNNPQIQTNKSPLLLFLHGGPHSVINQSYLPLISFLVEIGYTVFIPNYIGSLGFGDNYIRKLLNNLLEIDVDQIISLSNSVRSIPELNIDPDKCFAIGGSYGGSLIYKLVTQYPDFLTSGATINGITNGLSLIGTSDIPDYLFSELIKEYPNSEKNRITILDDTETLVKIHSLSPISQVDKVTTPLLIAVGGEDLRVPCSQSIEFYKALKKLGNSQVRMLYFPNTGHTIGRINEIVDLYLNIVNWFGTHKGVPFVYNNRI</sequence>
<evidence type="ECO:0000313" key="4">
    <source>
        <dbReference type="Proteomes" id="UP001311799"/>
    </source>
</evidence>
<dbReference type="EMBL" id="JAWDEY010000007">
    <property type="protein sequence ID" value="KAK6590314.1"/>
    <property type="molecule type" value="Genomic_DNA"/>
</dbReference>
<accession>A0AAV9Y1S5</accession>
<keyword evidence="4" id="KW-1185">Reference proteome</keyword>
<evidence type="ECO:0000259" key="2">
    <source>
        <dbReference type="Pfam" id="PF00326"/>
    </source>
</evidence>
<comment type="caution">
    <text evidence="3">The sequence shown here is derived from an EMBL/GenBank/DDBJ whole genome shotgun (WGS) entry which is preliminary data.</text>
</comment>
<evidence type="ECO:0000256" key="1">
    <source>
        <dbReference type="ARBA" id="ARBA00022801"/>
    </source>
</evidence>
<dbReference type="GO" id="GO:0004252">
    <property type="term" value="F:serine-type endopeptidase activity"/>
    <property type="evidence" value="ECO:0007669"/>
    <property type="project" value="TreeGrafter"/>
</dbReference>
<protein>
    <recommendedName>
        <fullName evidence="2">Peptidase S9 prolyl oligopeptidase catalytic domain-containing protein</fullName>
    </recommendedName>
</protein>
<dbReference type="AlphaFoldDB" id="A0AAV9Y1S5"/>
<name>A0AAV9Y1S5_9CRYT</name>